<feature type="region of interest" description="Disordered" evidence="3">
    <location>
        <begin position="572"/>
        <end position="622"/>
    </location>
</feature>
<feature type="region of interest" description="Disordered" evidence="3">
    <location>
        <begin position="233"/>
        <end position="264"/>
    </location>
</feature>
<feature type="non-terminal residue" evidence="5">
    <location>
        <position position="622"/>
    </location>
</feature>
<feature type="domain" description="RRM" evidence="4">
    <location>
        <begin position="159"/>
        <end position="233"/>
    </location>
</feature>
<feature type="compositionally biased region" description="Acidic residues" evidence="3">
    <location>
        <begin position="580"/>
        <end position="589"/>
    </location>
</feature>
<reference evidence="5" key="1">
    <citation type="submission" date="2019-10" db="EMBL/GenBank/DDBJ databases">
        <authorList>
            <consortium name="DOE Joint Genome Institute"/>
            <person name="Kuo A."/>
            <person name="Miyauchi S."/>
            <person name="Kiss E."/>
            <person name="Drula E."/>
            <person name="Kohler A."/>
            <person name="Sanchez-Garcia M."/>
            <person name="Andreopoulos B."/>
            <person name="Barry K.W."/>
            <person name="Bonito G."/>
            <person name="Buee M."/>
            <person name="Carver A."/>
            <person name="Chen C."/>
            <person name="Cichocki N."/>
            <person name="Clum A."/>
            <person name="Culley D."/>
            <person name="Crous P.W."/>
            <person name="Fauchery L."/>
            <person name="Girlanda M."/>
            <person name="Hayes R."/>
            <person name="Keri Z."/>
            <person name="LaButti K."/>
            <person name="Lipzen A."/>
            <person name="Lombard V."/>
            <person name="Magnuson J."/>
            <person name="Maillard F."/>
            <person name="Morin E."/>
            <person name="Murat C."/>
            <person name="Nolan M."/>
            <person name="Ohm R."/>
            <person name="Pangilinan J."/>
            <person name="Pereira M."/>
            <person name="Perotto S."/>
            <person name="Peter M."/>
            <person name="Riley R."/>
            <person name="Sitrit Y."/>
            <person name="Stielow B."/>
            <person name="Szollosi G."/>
            <person name="Zifcakova L."/>
            <person name="Stursova M."/>
            <person name="Spatafora J.W."/>
            <person name="Tedersoo L."/>
            <person name="Vaario L.-M."/>
            <person name="Yamada A."/>
            <person name="Yan M."/>
            <person name="Wang P."/>
            <person name="Xu J."/>
            <person name="Bruns T."/>
            <person name="Baldrian P."/>
            <person name="Vilgalys R."/>
            <person name="Henrissat B."/>
            <person name="Grigoriev I.V."/>
            <person name="Hibbett D."/>
            <person name="Nagy L.G."/>
            <person name="Martin F.M."/>
        </authorList>
    </citation>
    <scope>NUCLEOTIDE SEQUENCE</scope>
    <source>
        <strain evidence="5">Prilba</strain>
    </source>
</reference>
<evidence type="ECO:0000256" key="3">
    <source>
        <dbReference type="SAM" id="MobiDB-lite"/>
    </source>
</evidence>
<comment type="caution">
    <text evidence="5">The sequence shown here is derived from an EMBL/GenBank/DDBJ whole genome shotgun (WGS) entry which is preliminary data.</text>
</comment>
<dbReference type="EMBL" id="WHVB01000001">
    <property type="protein sequence ID" value="KAF8487329.1"/>
    <property type="molecule type" value="Genomic_DNA"/>
</dbReference>
<feature type="region of interest" description="Disordered" evidence="3">
    <location>
        <begin position="30"/>
        <end position="127"/>
    </location>
</feature>
<protein>
    <recommendedName>
        <fullName evidence="4">RRM domain-containing protein</fullName>
    </recommendedName>
</protein>
<feature type="compositionally biased region" description="Polar residues" evidence="3">
    <location>
        <begin position="53"/>
        <end position="69"/>
    </location>
</feature>
<dbReference type="OrthoDB" id="439808at2759"/>
<organism evidence="5 6">
    <name type="scientific">Russula ochroleuca</name>
    <dbReference type="NCBI Taxonomy" id="152965"/>
    <lineage>
        <taxon>Eukaryota</taxon>
        <taxon>Fungi</taxon>
        <taxon>Dikarya</taxon>
        <taxon>Basidiomycota</taxon>
        <taxon>Agaricomycotina</taxon>
        <taxon>Agaricomycetes</taxon>
        <taxon>Russulales</taxon>
        <taxon>Russulaceae</taxon>
        <taxon>Russula</taxon>
    </lineage>
</organism>
<dbReference type="PANTHER" id="PTHR21245">
    <property type="entry name" value="HETEROGENEOUS NUCLEAR RIBONUCLEOPROTEIN"/>
    <property type="match status" value="1"/>
</dbReference>
<proteinExistence type="predicted"/>
<feature type="compositionally biased region" description="Low complexity" evidence="3">
    <location>
        <begin position="98"/>
        <end position="111"/>
    </location>
</feature>
<dbReference type="PROSITE" id="PS50102">
    <property type="entry name" value="RRM"/>
    <property type="match status" value="3"/>
</dbReference>
<feature type="compositionally biased region" description="Low complexity" evidence="3">
    <location>
        <begin position="246"/>
        <end position="262"/>
    </location>
</feature>
<reference evidence="5" key="2">
    <citation type="journal article" date="2020" name="Nat. Commun.">
        <title>Large-scale genome sequencing of mycorrhizal fungi provides insights into the early evolution of symbiotic traits.</title>
        <authorList>
            <person name="Miyauchi S."/>
            <person name="Kiss E."/>
            <person name="Kuo A."/>
            <person name="Drula E."/>
            <person name="Kohler A."/>
            <person name="Sanchez-Garcia M."/>
            <person name="Morin E."/>
            <person name="Andreopoulos B."/>
            <person name="Barry K.W."/>
            <person name="Bonito G."/>
            <person name="Buee M."/>
            <person name="Carver A."/>
            <person name="Chen C."/>
            <person name="Cichocki N."/>
            <person name="Clum A."/>
            <person name="Culley D."/>
            <person name="Crous P.W."/>
            <person name="Fauchery L."/>
            <person name="Girlanda M."/>
            <person name="Hayes R.D."/>
            <person name="Keri Z."/>
            <person name="LaButti K."/>
            <person name="Lipzen A."/>
            <person name="Lombard V."/>
            <person name="Magnuson J."/>
            <person name="Maillard F."/>
            <person name="Murat C."/>
            <person name="Nolan M."/>
            <person name="Ohm R.A."/>
            <person name="Pangilinan J."/>
            <person name="Pereira M.F."/>
            <person name="Perotto S."/>
            <person name="Peter M."/>
            <person name="Pfister S."/>
            <person name="Riley R."/>
            <person name="Sitrit Y."/>
            <person name="Stielow J.B."/>
            <person name="Szollosi G."/>
            <person name="Zifcakova L."/>
            <person name="Stursova M."/>
            <person name="Spatafora J.W."/>
            <person name="Tedersoo L."/>
            <person name="Vaario L.M."/>
            <person name="Yamada A."/>
            <person name="Yan M."/>
            <person name="Wang P."/>
            <person name="Xu J."/>
            <person name="Bruns T."/>
            <person name="Baldrian P."/>
            <person name="Vilgalys R."/>
            <person name="Dunand C."/>
            <person name="Henrissat B."/>
            <person name="Grigoriev I.V."/>
            <person name="Hibbett D."/>
            <person name="Nagy L.G."/>
            <person name="Martin F.M."/>
        </authorList>
    </citation>
    <scope>NUCLEOTIDE SEQUENCE</scope>
    <source>
        <strain evidence="5">Prilba</strain>
    </source>
</reference>
<dbReference type="InterPro" id="IPR000504">
    <property type="entry name" value="RRM_dom"/>
</dbReference>
<accession>A0A9P5N6I8</accession>
<dbReference type="AlphaFoldDB" id="A0A9P5N6I8"/>
<dbReference type="CDD" id="cd00590">
    <property type="entry name" value="RRM_SF"/>
    <property type="match status" value="1"/>
</dbReference>
<gene>
    <name evidence="5" type="ORF">DFH94DRAFT_705277</name>
</gene>
<name>A0A9P5N6I8_9AGAM</name>
<dbReference type="GO" id="GO:0003723">
    <property type="term" value="F:RNA binding"/>
    <property type="evidence" value="ECO:0007669"/>
    <property type="project" value="UniProtKB-UniRule"/>
</dbReference>
<evidence type="ECO:0000313" key="6">
    <source>
        <dbReference type="Proteomes" id="UP000759537"/>
    </source>
</evidence>
<evidence type="ECO:0000256" key="1">
    <source>
        <dbReference type="ARBA" id="ARBA00022884"/>
    </source>
</evidence>
<dbReference type="SUPFAM" id="SSF54928">
    <property type="entry name" value="RNA-binding domain, RBD"/>
    <property type="match status" value="3"/>
</dbReference>
<dbReference type="Gene3D" id="3.30.70.330">
    <property type="match status" value="3"/>
</dbReference>
<dbReference type="InterPro" id="IPR012677">
    <property type="entry name" value="Nucleotide-bd_a/b_plait_sf"/>
</dbReference>
<keyword evidence="1 2" id="KW-0694">RNA-binding</keyword>
<sequence length="622" mass="69793">MLRRAITGIHPSLFHRQCLTHPLLRPPPDFHSPTPWRSFSALPEEEESRSRHASGQSQNPSDPTTSSSVPEGEDEPSATAPIEGEKNTPGAPDDAKPAHANSSNSSPTHPTTRTRTRSRVLRPLLIPPTFPPTLLPITPIFDPPPSSNEQTVETDFSSTVITLASLPPNTNKTDIRPVFQRFGEVVRIFVDPDGRRADVVYGDAHGVKRALHAYAEQPLCVRGQEIDVFRKHAKRGDKESGVDMDATTALRASSSRTSYTRTEQGRDDGAIFVSSFHHNTTQEELSEALASFGKYQRLVMRPDSKYAFFIYSDKDRVEQIMRVHQRIPITIRGRSLRIERSDNRPYGMSPGSSGYPLELWDSLDPASSKAIVDELKRTVPRWRGSHGPSRVLWIGRLPTDISQEALMNFWSRLGCVVEVRTSLNGFAHVEFASTEEALRAARQGSPHGFRYADRLLDVDFARWIFYIGPAYRVVYISGWNTSHGRNGLLQWTYDIPNIVGARVLPPFRGEELSDLRSAFLEFGRIDDARTAVRMLDGRAGPGGETLHVGLSRLPAVHTDRRWRWTYEVQEKEKGGGVKEGEEDFEDEWEGLGFGTGREEEGAQGVGRRSHGRGHRDPLKWER</sequence>
<evidence type="ECO:0000259" key="4">
    <source>
        <dbReference type="PROSITE" id="PS50102"/>
    </source>
</evidence>
<dbReference type="Pfam" id="PF00076">
    <property type="entry name" value="RRM_1"/>
    <property type="match status" value="2"/>
</dbReference>
<evidence type="ECO:0000313" key="5">
    <source>
        <dbReference type="EMBL" id="KAF8487329.1"/>
    </source>
</evidence>
<dbReference type="SMART" id="SM00360">
    <property type="entry name" value="RRM"/>
    <property type="match status" value="4"/>
</dbReference>
<evidence type="ECO:0000256" key="2">
    <source>
        <dbReference type="PROSITE-ProRule" id="PRU00176"/>
    </source>
</evidence>
<keyword evidence="6" id="KW-1185">Reference proteome</keyword>
<dbReference type="Proteomes" id="UP000759537">
    <property type="component" value="Unassembled WGS sequence"/>
</dbReference>
<feature type="domain" description="RRM" evidence="4">
    <location>
        <begin position="390"/>
        <end position="463"/>
    </location>
</feature>
<dbReference type="InterPro" id="IPR035979">
    <property type="entry name" value="RBD_domain_sf"/>
</dbReference>
<feature type="domain" description="RRM" evidence="4">
    <location>
        <begin position="269"/>
        <end position="343"/>
    </location>
</feature>